<organism evidence="1 2">
    <name type="scientific">Zizania palustris</name>
    <name type="common">Northern wild rice</name>
    <dbReference type="NCBI Taxonomy" id="103762"/>
    <lineage>
        <taxon>Eukaryota</taxon>
        <taxon>Viridiplantae</taxon>
        <taxon>Streptophyta</taxon>
        <taxon>Embryophyta</taxon>
        <taxon>Tracheophyta</taxon>
        <taxon>Spermatophyta</taxon>
        <taxon>Magnoliopsida</taxon>
        <taxon>Liliopsida</taxon>
        <taxon>Poales</taxon>
        <taxon>Poaceae</taxon>
        <taxon>BOP clade</taxon>
        <taxon>Oryzoideae</taxon>
        <taxon>Oryzeae</taxon>
        <taxon>Zizaniinae</taxon>
        <taxon>Zizania</taxon>
    </lineage>
</organism>
<protein>
    <submittedName>
        <fullName evidence="1">Uncharacterized protein</fullName>
    </submittedName>
</protein>
<accession>A0A8J6BVU8</accession>
<gene>
    <name evidence="1" type="ORF">GUJ93_ZPchr0012g18813</name>
</gene>
<reference evidence="1" key="2">
    <citation type="submission" date="2021-02" db="EMBL/GenBank/DDBJ databases">
        <authorList>
            <person name="Kimball J.A."/>
            <person name="Haas M.W."/>
            <person name="Macchietto M."/>
            <person name="Kono T."/>
            <person name="Duquette J."/>
            <person name="Shao M."/>
        </authorList>
    </citation>
    <scope>NUCLEOTIDE SEQUENCE</scope>
    <source>
        <tissue evidence="1">Fresh leaf tissue</tissue>
    </source>
</reference>
<dbReference type="AlphaFoldDB" id="A0A8J6BVU8"/>
<proteinExistence type="predicted"/>
<comment type="caution">
    <text evidence="1">The sequence shown here is derived from an EMBL/GenBank/DDBJ whole genome shotgun (WGS) entry which is preliminary data.</text>
</comment>
<reference evidence="1" key="1">
    <citation type="journal article" date="2021" name="bioRxiv">
        <title>Whole Genome Assembly and Annotation of Northern Wild Rice, Zizania palustris L., Supports a Whole Genome Duplication in the Zizania Genus.</title>
        <authorList>
            <person name="Haas M."/>
            <person name="Kono T."/>
            <person name="Macchietto M."/>
            <person name="Millas R."/>
            <person name="McGilp L."/>
            <person name="Shao M."/>
            <person name="Duquette J."/>
            <person name="Hirsch C.N."/>
            <person name="Kimball J."/>
        </authorList>
    </citation>
    <scope>NUCLEOTIDE SEQUENCE</scope>
    <source>
        <tissue evidence="1">Fresh leaf tissue</tissue>
    </source>
</reference>
<keyword evidence="2" id="KW-1185">Reference proteome</keyword>
<dbReference type="EMBL" id="JAAALK010000080">
    <property type="protein sequence ID" value="KAG8094991.1"/>
    <property type="molecule type" value="Genomic_DNA"/>
</dbReference>
<evidence type="ECO:0000313" key="1">
    <source>
        <dbReference type="EMBL" id="KAG8094991.1"/>
    </source>
</evidence>
<evidence type="ECO:0000313" key="2">
    <source>
        <dbReference type="Proteomes" id="UP000729402"/>
    </source>
</evidence>
<dbReference type="Proteomes" id="UP000729402">
    <property type="component" value="Unassembled WGS sequence"/>
</dbReference>
<sequence length="93" mass="9820">MSQLASILFSVPPYLASSPPGSTALRPRVVVHPLPDDLQPWSVVLRPCTGLVSHHHLSESVTLYSRASCASSSALFPTTSNLGVSCSTCTLDL</sequence>
<name>A0A8J6BVU8_ZIZPA</name>